<protein>
    <submittedName>
        <fullName evidence="2">Uncharacterized protein</fullName>
    </submittedName>
</protein>
<organism evidence="2">
    <name type="scientific">Siphoviridae sp. ctRuT6</name>
    <dbReference type="NCBI Taxonomy" id="2826339"/>
    <lineage>
        <taxon>Viruses</taxon>
        <taxon>Duplodnaviria</taxon>
        <taxon>Heunggongvirae</taxon>
        <taxon>Uroviricota</taxon>
        <taxon>Caudoviricetes</taxon>
    </lineage>
</organism>
<keyword evidence="1" id="KW-1133">Transmembrane helix</keyword>
<sequence>MNIFQLLHILFIYQCPFVCIVHGWTFAVVPVPTDGKRYFVGGLTSQN</sequence>
<dbReference type="EMBL" id="BK015049">
    <property type="protein sequence ID" value="DAD88886.1"/>
    <property type="molecule type" value="Genomic_DNA"/>
</dbReference>
<feature type="transmembrane region" description="Helical" evidence="1">
    <location>
        <begin position="6"/>
        <end position="29"/>
    </location>
</feature>
<keyword evidence="1" id="KW-0472">Membrane</keyword>
<evidence type="ECO:0000313" key="2">
    <source>
        <dbReference type="EMBL" id="DAD88886.1"/>
    </source>
</evidence>
<proteinExistence type="predicted"/>
<name>A0A8S5N2Q3_9CAUD</name>
<evidence type="ECO:0000256" key="1">
    <source>
        <dbReference type="SAM" id="Phobius"/>
    </source>
</evidence>
<reference evidence="2" key="1">
    <citation type="journal article" date="2021" name="Proc. Natl. Acad. Sci. U.S.A.">
        <title>A Catalog of Tens of Thousands of Viruses from Human Metagenomes Reveals Hidden Associations with Chronic Diseases.</title>
        <authorList>
            <person name="Tisza M.J."/>
            <person name="Buck C.B."/>
        </authorList>
    </citation>
    <scope>NUCLEOTIDE SEQUENCE</scope>
    <source>
        <strain evidence="2">CtRuT6</strain>
    </source>
</reference>
<keyword evidence="1" id="KW-0812">Transmembrane</keyword>
<accession>A0A8S5N2Q3</accession>